<feature type="compositionally biased region" description="Acidic residues" evidence="1">
    <location>
        <begin position="25"/>
        <end position="49"/>
    </location>
</feature>
<evidence type="ECO:0000313" key="2">
    <source>
        <dbReference type="EMBL" id="KAL1582552.1"/>
    </source>
</evidence>
<dbReference type="EMBL" id="JAAQHG020000048">
    <property type="protein sequence ID" value="KAL1582552.1"/>
    <property type="molecule type" value="Genomic_DNA"/>
</dbReference>
<protein>
    <submittedName>
        <fullName evidence="2">Uncharacterized protein</fullName>
    </submittedName>
</protein>
<evidence type="ECO:0000313" key="3">
    <source>
        <dbReference type="Proteomes" id="UP000803884"/>
    </source>
</evidence>
<comment type="caution">
    <text evidence="2">The sequence shown here is derived from an EMBL/GenBank/DDBJ whole genome shotgun (WGS) entry which is preliminary data.</text>
</comment>
<dbReference type="InterPro" id="IPR043129">
    <property type="entry name" value="ATPase_NBD"/>
</dbReference>
<dbReference type="RefSeq" id="XP_069225659.1">
    <property type="nucleotide sequence ID" value="XM_069377323.1"/>
</dbReference>
<dbReference type="InterPro" id="IPR018181">
    <property type="entry name" value="Heat_shock_70_CS"/>
</dbReference>
<reference evidence="2 3" key="1">
    <citation type="journal article" date="2020" name="Microbiol. Resour. Announc.">
        <title>Draft Genome Sequence of a Cladosporium Species Isolated from the Mesophotic Ascidian Didemnum maculosum.</title>
        <authorList>
            <person name="Gioti A."/>
            <person name="Siaperas R."/>
            <person name="Nikolaivits E."/>
            <person name="Le Goff G."/>
            <person name="Ouazzani J."/>
            <person name="Kotoulas G."/>
            <person name="Topakas E."/>
        </authorList>
    </citation>
    <scope>NUCLEOTIDE SEQUENCE [LARGE SCALE GENOMIC DNA]</scope>
    <source>
        <strain evidence="2 3">TM138-S3</strain>
    </source>
</reference>
<dbReference type="CDD" id="cd10170">
    <property type="entry name" value="ASKHA_NBD_HSP70"/>
    <property type="match status" value="1"/>
</dbReference>
<dbReference type="Gene3D" id="3.30.420.40">
    <property type="match status" value="1"/>
</dbReference>
<dbReference type="GeneID" id="96010161"/>
<dbReference type="PANTHER" id="PTHR14187:SF5">
    <property type="entry name" value="HEAT SHOCK 70 KDA PROTEIN 12A"/>
    <property type="match status" value="1"/>
</dbReference>
<feature type="region of interest" description="Disordered" evidence="1">
    <location>
        <begin position="1"/>
        <end position="51"/>
    </location>
</feature>
<dbReference type="PANTHER" id="PTHR14187">
    <property type="entry name" value="ALPHA KINASE/ELONGATION FACTOR 2 KINASE"/>
    <property type="match status" value="1"/>
</dbReference>
<dbReference type="SUPFAM" id="SSF53067">
    <property type="entry name" value="Actin-like ATPase domain"/>
    <property type="match status" value="2"/>
</dbReference>
<name>A0AB34KBQ8_9PEZI</name>
<sequence>MADTDSRSDCSDESFADRIQRAQDDDSEDSDVSEESDESEDSECSDDSTESAVVDDLHDYELYDATKPTLIIGIDLGTTYSGVAYAFASNPKEIFNVEDWPHAAGKAYEKCPTVLSYGSTNKIKWGFAVSDHDQGRIEAFKLLLDPEQIRPDYAPARDAQRAIRRLPKSVVDVVADYLRLLWNHALKVIASKYPPGFLNHVQKRFFLTVPAVWSDRAKIKTLKAARRANIRPAKLVKEPEAAALWTTTGLAETWLSAGDAVVVCDAGGGTVDLITYELFGPRPLKLKELVQAQGGIFGSKLINDRFEKHLQGVIGEEQFTTFSRTQSFRAGMTAFNDLIKPAFCTGERRARTLNFPRARLKDNRDKGLERDTLKITWDTLNRFFYPVANDVAKLVATQVNAARIIRQRKKCHNAFQIKAIFLVGGFGASEYLKQEIERQNPGILVIRPTNAWSAIARGATVSGLPQQTSVAANVAPKHYGVSGVEFDIDPIKDAGRPTTIDPHTGRRQIKKMTWYIYRGQELDRARPIAFDWFMNFPENPSDDVLDENPIRLWESVQRIAQRHPDRRMSTNCVLWPLLSKVPKEFFERKSRLDASGRLIKWWRLDFKILIIIQSGPMKFTLNCRGRQYGSINANY</sequence>
<keyword evidence="3" id="KW-1185">Reference proteome</keyword>
<proteinExistence type="predicted"/>
<dbReference type="PROSITE" id="PS00297">
    <property type="entry name" value="HSP70_1"/>
    <property type="match status" value="1"/>
</dbReference>
<dbReference type="PRINTS" id="PR00301">
    <property type="entry name" value="HEATSHOCK70"/>
</dbReference>
<dbReference type="Proteomes" id="UP000803884">
    <property type="component" value="Unassembled WGS sequence"/>
</dbReference>
<evidence type="ECO:0000256" key="1">
    <source>
        <dbReference type="SAM" id="MobiDB-lite"/>
    </source>
</evidence>
<accession>A0AB34KBQ8</accession>
<gene>
    <name evidence="2" type="ORF">WHR41_08719</name>
</gene>
<dbReference type="AlphaFoldDB" id="A0AB34KBQ8"/>
<feature type="compositionally biased region" description="Basic and acidic residues" evidence="1">
    <location>
        <begin position="1"/>
        <end position="24"/>
    </location>
</feature>
<organism evidence="2 3">
    <name type="scientific">Cladosporium halotolerans</name>
    <dbReference type="NCBI Taxonomy" id="1052096"/>
    <lineage>
        <taxon>Eukaryota</taxon>
        <taxon>Fungi</taxon>
        <taxon>Dikarya</taxon>
        <taxon>Ascomycota</taxon>
        <taxon>Pezizomycotina</taxon>
        <taxon>Dothideomycetes</taxon>
        <taxon>Dothideomycetidae</taxon>
        <taxon>Cladosporiales</taxon>
        <taxon>Cladosporiaceae</taxon>
        <taxon>Cladosporium</taxon>
    </lineage>
</organism>